<feature type="region of interest" description="Disordered" evidence="1">
    <location>
        <begin position="116"/>
        <end position="149"/>
    </location>
</feature>
<reference evidence="2 3" key="1">
    <citation type="submission" date="2019-04" db="EMBL/GenBank/DDBJ databases">
        <title>Streptomyces oryziradicis sp. nov., a novel actinomycete isolated from rhizosphere soil of rice (Oryza sativa L.).</title>
        <authorList>
            <person name="Li C."/>
        </authorList>
    </citation>
    <scope>NUCLEOTIDE SEQUENCE [LARGE SCALE GENOMIC DNA]</scope>
    <source>
        <strain evidence="2 3">NEAU-C40</strain>
    </source>
</reference>
<name>A0A4U0S4T9_9ACTN</name>
<feature type="region of interest" description="Disordered" evidence="1">
    <location>
        <begin position="1"/>
        <end position="35"/>
    </location>
</feature>
<dbReference type="EMBL" id="SUMC01000065">
    <property type="protein sequence ID" value="TKA02071.1"/>
    <property type="molecule type" value="Genomic_DNA"/>
</dbReference>
<gene>
    <name evidence="2" type="ORF">FCI23_39190</name>
</gene>
<accession>A0A4U0S4T9</accession>
<keyword evidence="3" id="KW-1185">Reference proteome</keyword>
<proteinExistence type="predicted"/>
<evidence type="ECO:0000313" key="2">
    <source>
        <dbReference type="EMBL" id="TKA02071.1"/>
    </source>
</evidence>
<evidence type="ECO:0000313" key="3">
    <source>
        <dbReference type="Proteomes" id="UP000305778"/>
    </source>
</evidence>
<organism evidence="2 3">
    <name type="scientific">Actinacidiphila oryziradicis</name>
    <dbReference type="NCBI Taxonomy" id="2571141"/>
    <lineage>
        <taxon>Bacteria</taxon>
        <taxon>Bacillati</taxon>
        <taxon>Actinomycetota</taxon>
        <taxon>Actinomycetes</taxon>
        <taxon>Kitasatosporales</taxon>
        <taxon>Streptomycetaceae</taxon>
        <taxon>Actinacidiphila</taxon>
    </lineage>
</organism>
<dbReference type="RefSeq" id="WP_136728925.1">
    <property type="nucleotide sequence ID" value="NZ_SUMC01000065.1"/>
</dbReference>
<dbReference type="Proteomes" id="UP000305778">
    <property type="component" value="Unassembled WGS sequence"/>
</dbReference>
<dbReference type="AlphaFoldDB" id="A0A4U0S4T9"/>
<comment type="caution">
    <text evidence="2">The sequence shown here is derived from an EMBL/GenBank/DDBJ whole genome shotgun (WGS) entry which is preliminary data.</text>
</comment>
<dbReference type="OrthoDB" id="4175671at2"/>
<protein>
    <submittedName>
        <fullName evidence="2">Uncharacterized protein</fullName>
    </submittedName>
</protein>
<sequence>MSAVNEDPNPLPPDSGGGGGQSDPDQGKDLRYLDPTVGVVWTEDTYNSDPFWATQSGSGGAPPPMADSGTIKVNLGSVRSVELNLLSNTQQAADQYMGLRQAVMNSTVTPYYWGPEPPTNAQTDSNPVDAHAGLGDGGNADPYAGSQQQLSDMGQQFGSMIDPVMEKALYQVAGALEALGTFITTVNLTGQMYGQIDRACKFPETP</sequence>
<evidence type="ECO:0000256" key="1">
    <source>
        <dbReference type="SAM" id="MobiDB-lite"/>
    </source>
</evidence>